<proteinExistence type="predicted"/>
<name>A0A9W9D4H8_9PLEO</name>
<dbReference type="InterPro" id="IPR002347">
    <property type="entry name" value="SDR_fam"/>
</dbReference>
<sequence>MPSYVVTGVSRGLGLEFLRQIASNPANTVVGLVRNVAETETKISSWKQTNLHIISGDLNDYNSMKEAAEATSKIISGKLDCLIANAAYLPTWSALDPFSKLGADPSHLTDDLVRTFTTNVVGNIHLFNLFMPLILKGDAKKVISISSGMADNDLVTKFGIYEAGPYTLSKSAMNMVMSKFQSEYEKDGVLFLSVSPGLVDTENGGEMDEVQTKKAIGLVAKLMEYAPEFKGPTRPEDAARDVLKVVENARLADGLAGAFLSHLGNKQWV</sequence>
<evidence type="ECO:0000313" key="2">
    <source>
        <dbReference type="Proteomes" id="UP001140510"/>
    </source>
</evidence>
<dbReference type="Gene3D" id="3.40.50.720">
    <property type="entry name" value="NAD(P)-binding Rossmann-like Domain"/>
    <property type="match status" value="1"/>
</dbReference>
<accession>A0A9W9D4H8</accession>
<comment type="caution">
    <text evidence="1">The sequence shown here is derived from an EMBL/GenBank/DDBJ whole genome shotgun (WGS) entry which is preliminary data.</text>
</comment>
<dbReference type="OrthoDB" id="7289984at2759"/>
<reference evidence="1" key="1">
    <citation type="submission" date="2022-10" db="EMBL/GenBank/DDBJ databases">
        <title>Tapping the CABI collections for fungal endophytes: first genome assemblies for Collariella, Neodidymelliopsis, Ascochyta clinopodiicola, Didymella pomorum, Didymosphaeria variabile, Neocosmospora piperis and Neocucurbitaria cava.</title>
        <authorList>
            <person name="Hill R."/>
        </authorList>
    </citation>
    <scope>NUCLEOTIDE SEQUENCE</scope>
    <source>
        <strain evidence="1">IMI 355091</strain>
    </source>
</reference>
<evidence type="ECO:0000313" key="1">
    <source>
        <dbReference type="EMBL" id="KAJ4399581.1"/>
    </source>
</evidence>
<dbReference type="GO" id="GO:0016616">
    <property type="term" value="F:oxidoreductase activity, acting on the CH-OH group of donors, NAD or NADP as acceptor"/>
    <property type="evidence" value="ECO:0007669"/>
    <property type="project" value="TreeGrafter"/>
</dbReference>
<keyword evidence="2" id="KW-1185">Reference proteome</keyword>
<organism evidence="1 2">
    <name type="scientific">Didymella pomorum</name>
    <dbReference type="NCBI Taxonomy" id="749634"/>
    <lineage>
        <taxon>Eukaryota</taxon>
        <taxon>Fungi</taxon>
        <taxon>Dikarya</taxon>
        <taxon>Ascomycota</taxon>
        <taxon>Pezizomycotina</taxon>
        <taxon>Dothideomycetes</taxon>
        <taxon>Pleosporomycetidae</taxon>
        <taxon>Pleosporales</taxon>
        <taxon>Pleosporineae</taxon>
        <taxon>Didymellaceae</taxon>
        <taxon>Didymella</taxon>
    </lineage>
</organism>
<dbReference type="Pfam" id="PF00106">
    <property type="entry name" value="adh_short"/>
    <property type="match status" value="1"/>
</dbReference>
<dbReference type="InterPro" id="IPR052184">
    <property type="entry name" value="SDR_enzymes"/>
</dbReference>
<dbReference type="AlphaFoldDB" id="A0A9W9D4H8"/>
<dbReference type="InterPro" id="IPR036291">
    <property type="entry name" value="NAD(P)-bd_dom_sf"/>
</dbReference>
<dbReference type="SUPFAM" id="SSF51735">
    <property type="entry name" value="NAD(P)-binding Rossmann-fold domains"/>
    <property type="match status" value="1"/>
</dbReference>
<dbReference type="PANTHER" id="PTHR45458">
    <property type="entry name" value="SHORT-CHAIN DEHYDROGENASE/REDUCTASE SDR"/>
    <property type="match status" value="1"/>
</dbReference>
<dbReference type="EMBL" id="JAPEVA010000104">
    <property type="protein sequence ID" value="KAJ4399581.1"/>
    <property type="molecule type" value="Genomic_DNA"/>
</dbReference>
<dbReference type="Proteomes" id="UP001140510">
    <property type="component" value="Unassembled WGS sequence"/>
</dbReference>
<evidence type="ECO:0008006" key="3">
    <source>
        <dbReference type="Google" id="ProtNLM"/>
    </source>
</evidence>
<dbReference type="PANTHER" id="PTHR45458:SF3">
    <property type="entry name" value="CHAIN DEHYDROGENASE (ATSC), PUTATIVE-RELATED"/>
    <property type="match status" value="1"/>
</dbReference>
<protein>
    <recommendedName>
        <fullName evidence="3">NAD(P)-binding protein</fullName>
    </recommendedName>
</protein>
<dbReference type="PRINTS" id="PR00081">
    <property type="entry name" value="GDHRDH"/>
</dbReference>
<gene>
    <name evidence="1" type="ORF">N0V91_009325</name>
</gene>